<evidence type="ECO:0000313" key="2">
    <source>
        <dbReference type="EMBL" id="CCC50507.1"/>
    </source>
</evidence>
<dbReference type="EMBL" id="HE573025">
    <property type="protein sequence ID" value="CCC50507.1"/>
    <property type="molecule type" value="Genomic_DNA"/>
</dbReference>
<dbReference type="VEuPathDB" id="TriTrypDB:TvY486_0903280"/>
<feature type="region of interest" description="Disordered" evidence="1">
    <location>
        <begin position="348"/>
        <end position="378"/>
    </location>
</feature>
<evidence type="ECO:0000256" key="1">
    <source>
        <dbReference type="SAM" id="MobiDB-lite"/>
    </source>
</evidence>
<name>G0U2K4_TRYVY</name>
<gene>
    <name evidence="2" type="ORF">TVY486_0903280</name>
</gene>
<protein>
    <submittedName>
        <fullName evidence="2">Uncharacterized protein</fullName>
    </submittedName>
</protein>
<feature type="region of interest" description="Disordered" evidence="1">
    <location>
        <begin position="1"/>
        <end position="38"/>
    </location>
</feature>
<feature type="compositionally biased region" description="Polar residues" evidence="1">
    <location>
        <begin position="70"/>
        <end position="87"/>
    </location>
</feature>
<reference evidence="2" key="1">
    <citation type="journal article" date="2012" name="Proc. Natl. Acad. Sci. U.S.A.">
        <title>Antigenic diversity is generated by distinct evolutionary mechanisms in African trypanosome species.</title>
        <authorList>
            <person name="Jackson A.P."/>
            <person name="Berry A."/>
            <person name="Aslett M."/>
            <person name="Allison H.C."/>
            <person name="Burton P."/>
            <person name="Vavrova-Anderson J."/>
            <person name="Brown R."/>
            <person name="Browne H."/>
            <person name="Corton N."/>
            <person name="Hauser H."/>
            <person name="Gamble J."/>
            <person name="Gilderthorp R."/>
            <person name="Marcello L."/>
            <person name="McQuillan J."/>
            <person name="Otto T.D."/>
            <person name="Quail M.A."/>
            <person name="Sanders M.J."/>
            <person name="van Tonder A."/>
            <person name="Ginger M.L."/>
            <person name="Field M.C."/>
            <person name="Barry J.D."/>
            <person name="Hertz-Fowler C."/>
            <person name="Berriman M."/>
        </authorList>
    </citation>
    <scope>NUCLEOTIDE SEQUENCE</scope>
    <source>
        <strain evidence="2">Y486</strain>
    </source>
</reference>
<sequence length="483" mass="52616">MLAEGSRRNSIGNASASIVQPSRTHTERTNHIASPVEHGGAANSLRQNESLNHIQGRHSLRAGSADGPCESSTARRCSSAGRSSTSMSKEELRSLLIRNPRSKFTRDTPHRLDPKYQEDRRELADIEHRYDPELFPSRKLAFHDRLALVNRSRVFDAFTESPAPTRTPVASSRSSDGLGSLARFIYSDSGRDTGSGKGKRHFGSFSSGRCDWLFGSQVEGSEGARRASSRGRQLPKCGRDKLGSDLIAIDSAGVSISPRPAIRTKAAVEAFEAAQPELSLPQRKRRCRFTEAMRTHSAHSDNDIFGVRMRREYAMRNGNRPRSVLCSEPFGGCGDSGSARHVQAAEVGTSTNGKGSDKGVDQGHSNPPFGNDEACRSLTPTRKHNNHNCGNNLAGGPCNLVSPRCFSAMPRTPRGRFEEPCNLDTFAISPRARTGRARVPGCSVFSSNVVFGDASGTPVAALKSVRRVEKSNSSQIWNALMWR</sequence>
<organism evidence="2">
    <name type="scientific">Trypanosoma vivax (strain Y486)</name>
    <dbReference type="NCBI Taxonomy" id="1055687"/>
    <lineage>
        <taxon>Eukaryota</taxon>
        <taxon>Discoba</taxon>
        <taxon>Euglenozoa</taxon>
        <taxon>Kinetoplastea</taxon>
        <taxon>Metakinetoplastina</taxon>
        <taxon>Trypanosomatida</taxon>
        <taxon>Trypanosomatidae</taxon>
        <taxon>Trypanosoma</taxon>
        <taxon>Duttonella</taxon>
    </lineage>
</organism>
<dbReference type="AlphaFoldDB" id="G0U2K4"/>
<feature type="region of interest" description="Disordered" evidence="1">
    <location>
        <begin position="59"/>
        <end position="91"/>
    </location>
</feature>
<accession>G0U2K4</accession>
<proteinExistence type="predicted"/>
<feature type="compositionally biased region" description="Polar residues" evidence="1">
    <location>
        <begin position="8"/>
        <end position="23"/>
    </location>
</feature>
<dbReference type="OMA" id="ERTNHIA"/>